<dbReference type="GO" id="GO:0015562">
    <property type="term" value="F:efflux transmembrane transporter activity"/>
    <property type="evidence" value="ECO:0007669"/>
    <property type="project" value="TreeGrafter"/>
</dbReference>
<comment type="caution">
    <text evidence="3">The sequence shown here is derived from an EMBL/GenBank/DDBJ whole genome shotgun (WGS) entry which is preliminary data.</text>
</comment>
<dbReference type="Gene3D" id="2.40.420.20">
    <property type="match status" value="1"/>
</dbReference>
<dbReference type="RefSeq" id="WP_022159794.1">
    <property type="nucleotide sequence ID" value="NZ_CABJFF010000009.1"/>
</dbReference>
<gene>
    <name evidence="3" type="ORF">DWW57_09435</name>
</gene>
<protein>
    <submittedName>
        <fullName evidence="3">Efflux RND transporter periplasmic adaptor subunit</fullName>
    </submittedName>
</protein>
<comment type="similarity">
    <text evidence="1">Belongs to the membrane fusion protein (MFP) (TC 8.A.1) family.</text>
</comment>
<evidence type="ECO:0000259" key="2">
    <source>
        <dbReference type="Pfam" id="PF25917"/>
    </source>
</evidence>
<dbReference type="EMBL" id="QRYC01000011">
    <property type="protein sequence ID" value="RGU56232.1"/>
    <property type="molecule type" value="Genomic_DNA"/>
</dbReference>
<proteinExistence type="inferred from homology"/>
<name>A0A412TQV1_9BACT</name>
<evidence type="ECO:0000313" key="3">
    <source>
        <dbReference type="EMBL" id="RGU56232.1"/>
    </source>
</evidence>
<dbReference type="InterPro" id="IPR006143">
    <property type="entry name" value="RND_pump_MFP"/>
</dbReference>
<dbReference type="InterPro" id="IPR058625">
    <property type="entry name" value="MdtA-like_BSH"/>
</dbReference>
<dbReference type="SUPFAM" id="SSF111369">
    <property type="entry name" value="HlyD-like secretion proteins"/>
    <property type="match status" value="1"/>
</dbReference>
<dbReference type="Gene3D" id="2.40.50.100">
    <property type="match status" value="1"/>
</dbReference>
<dbReference type="Pfam" id="PF25917">
    <property type="entry name" value="BSH_RND"/>
    <property type="match status" value="1"/>
</dbReference>
<dbReference type="PANTHER" id="PTHR30469:SF15">
    <property type="entry name" value="HLYD FAMILY OF SECRETION PROTEINS"/>
    <property type="match status" value="1"/>
</dbReference>
<dbReference type="PANTHER" id="PTHR30469">
    <property type="entry name" value="MULTIDRUG RESISTANCE PROTEIN MDTA"/>
    <property type="match status" value="1"/>
</dbReference>
<dbReference type="GO" id="GO:1990281">
    <property type="term" value="C:efflux pump complex"/>
    <property type="evidence" value="ECO:0007669"/>
    <property type="project" value="TreeGrafter"/>
</dbReference>
<reference evidence="3 4" key="1">
    <citation type="submission" date="2018-08" db="EMBL/GenBank/DDBJ databases">
        <title>A genome reference for cultivated species of the human gut microbiota.</title>
        <authorList>
            <person name="Zou Y."/>
            <person name="Xue W."/>
            <person name="Luo G."/>
        </authorList>
    </citation>
    <scope>NUCLEOTIDE SEQUENCE [LARGE SCALE GENOMIC DNA]</scope>
    <source>
        <strain evidence="3 4">AF16-14</strain>
    </source>
</reference>
<organism evidence="3 4">
    <name type="scientific">Odoribacter splanchnicus</name>
    <dbReference type="NCBI Taxonomy" id="28118"/>
    <lineage>
        <taxon>Bacteria</taxon>
        <taxon>Pseudomonadati</taxon>
        <taxon>Bacteroidota</taxon>
        <taxon>Bacteroidia</taxon>
        <taxon>Bacteroidales</taxon>
        <taxon>Odoribacteraceae</taxon>
        <taxon>Odoribacter</taxon>
    </lineage>
</organism>
<dbReference type="Gene3D" id="1.10.287.470">
    <property type="entry name" value="Helix hairpin bin"/>
    <property type="match status" value="1"/>
</dbReference>
<feature type="domain" description="Multidrug resistance protein MdtA-like barrel-sandwich hybrid" evidence="2">
    <location>
        <begin position="68"/>
        <end position="188"/>
    </location>
</feature>
<accession>A0A412TQV1</accession>
<dbReference type="Proteomes" id="UP000284243">
    <property type="component" value="Unassembled WGS sequence"/>
</dbReference>
<dbReference type="NCBIfam" id="TIGR01730">
    <property type="entry name" value="RND_mfp"/>
    <property type="match status" value="1"/>
</dbReference>
<evidence type="ECO:0000256" key="1">
    <source>
        <dbReference type="ARBA" id="ARBA00009477"/>
    </source>
</evidence>
<sequence length="362" mass="40168">MRKSRNRILKMKWLVWGCIAASIGILGSCRNKQVQVDIPQLVKTAPVNGHDGMTSVTYPGKIQAASNVKLAFRVAGPIRKIYVNEGQYVKKGQLLAELDPRDYQIQFNATQAEYTQVKGEADRIIELYRRGSVSVNEYDKAVAARKRVTALYNAHRNALNDTRLKAPFDGYVQNKYFNAPEIVNQGTPVVSMIDNDYFEVDVNIPSGDFIRREDFMTFHANADVCPDSILPLELLDITQGANYNQLFTARFRLKRNPVLAPGMSVSVTIGFKPSSEAMSIVPVSALFMKDGQSFVWLYNEQDETIEPVSVAVERLTKDGEAIVRSALRKGQTVISAGVNDLKEGQKVKLLPPVPASNVGGLL</sequence>
<dbReference type="AlphaFoldDB" id="A0A412TQV1"/>
<dbReference type="PROSITE" id="PS51257">
    <property type="entry name" value="PROKAR_LIPOPROTEIN"/>
    <property type="match status" value="1"/>
</dbReference>
<evidence type="ECO:0000313" key="4">
    <source>
        <dbReference type="Proteomes" id="UP000284243"/>
    </source>
</evidence>